<dbReference type="STRING" id="908809.ABG79_01645"/>
<dbReference type="InterPro" id="IPR008538">
    <property type="entry name" value="Uma2"/>
</dbReference>
<protein>
    <recommendedName>
        <fullName evidence="1">Putative restriction endonuclease domain-containing protein</fullName>
    </recommendedName>
</protein>
<sequence>MPLADFKPMTFKDYLAFPENSNIQIIDGIPYNMSPSPSRVHQKIIVELVTLINNHLKAINSSCEVYSAPLDVIFVGENENMFSSKDVVQPDIFVVCDKSKLSDKGVVGSPDFIIEIVSPSSASIDYVKKLNLYNHYKVKEYWIINPNNQKILVYKLQEDKEFGPPEQFTFEDEVKIDLLDLKINFKWVKNIMDIV</sequence>
<accession>A0A0R3JSJ7</accession>
<evidence type="ECO:0000313" key="3">
    <source>
        <dbReference type="Proteomes" id="UP000052015"/>
    </source>
</evidence>
<comment type="caution">
    <text evidence="2">The sequence shown here is derived from an EMBL/GenBank/DDBJ whole genome shotgun (WGS) entry which is preliminary data.</text>
</comment>
<dbReference type="SUPFAM" id="SSF52980">
    <property type="entry name" value="Restriction endonuclease-like"/>
    <property type="match status" value="1"/>
</dbReference>
<dbReference type="RefSeq" id="WP_057978975.1">
    <property type="nucleotide sequence ID" value="NZ_LKHP01000009.1"/>
</dbReference>
<keyword evidence="3" id="KW-1185">Reference proteome</keyword>
<dbReference type="AlphaFoldDB" id="A0A0R3JSJ7"/>
<dbReference type="Gene3D" id="3.90.1570.10">
    <property type="entry name" value="tt1808, chain A"/>
    <property type="match status" value="1"/>
</dbReference>
<reference evidence="2 3" key="1">
    <citation type="submission" date="2015-09" db="EMBL/GenBank/DDBJ databases">
        <title>Draft genome sequence of a Caloramator mitchellensis, a moderate thermophile from the Great Artesian Basin of Australia.</title>
        <authorList>
            <person name="Patel B.K."/>
        </authorList>
    </citation>
    <scope>NUCLEOTIDE SEQUENCE [LARGE SCALE GENOMIC DNA]</scope>
    <source>
        <strain evidence="2 3">VF08</strain>
    </source>
</reference>
<evidence type="ECO:0000313" key="2">
    <source>
        <dbReference type="EMBL" id="KRQ86443.1"/>
    </source>
</evidence>
<dbReference type="Pfam" id="PF05685">
    <property type="entry name" value="Uma2"/>
    <property type="match status" value="1"/>
</dbReference>
<dbReference type="PANTHER" id="PTHR36558:SF1">
    <property type="entry name" value="RESTRICTION ENDONUCLEASE DOMAIN-CONTAINING PROTEIN-RELATED"/>
    <property type="match status" value="1"/>
</dbReference>
<name>A0A0R3JSJ7_CALMK</name>
<dbReference type="InterPro" id="IPR012296">
    <property type="entry name" value="Nuclease_put_TT1808"/>
</dbReference>
<proteinExistence type="predicted"/>
<dbReference type="PATRIC" id="fig|908809.3.peg.1650"/>
<dbReference type="EMBL" id="LKHP01000009">
    <property type="protein sequence ID" value="KRQ86443.1"/>
    <property type="molecule type" value="Genomic_DNA"/>
</dbReference>
<dbReference type="PANTHER" id="PTHR36558">
    <property type="entry name" value="GLR1098 PROTEIN"/>
    <property type="match status" value="1"/>
</dbReference>
<evidence type="ECO:0000259" key="1">
    <source>
        <dbReference type="Pfam" id="PF05685"/>
    </source>
</evidence>
<gene>
    <name evidence="2" type="ORF">ABG79_01645</name>
</gene>
<dbReference type="CDD" id="cd06260">
    <property type="entry name" value="DUF820-like"/>
    <property type="match status" value="1"/>
</dbReference>
<dbReference type="OrthoDB" id="9808428at2"/>
<dbReference type="InterPro" id="IPR011335">
    <property type="entry name" value="Restrct_endonuc-II-like"/>
</dbReference>
<dbReference type="Proteomes" id="UP000052015">
    <property type="component" value="Unassembled WGS sequence"/>
</dbReference>
<organism evidence="2 3">
    <name type="scientific">Caloramator mitchellensis</name>
    <dbReference type="NCBI Taxonomy" id="908809"/>
    <lineage>
        <taxon>Bacteria</taxon>
        <taxon>Bacillati</taxon>
        <taxon>Bacillota</taxon>
        <taxon>Clostridia</taxon>
        <taxon>Eubacteriales</taxon>
        <taxon>Clostridiaceae</taxon>
        <taxon>Caloramator</taxon>
    </lineage>
</organism>
<feature type="domain" description="Putative restriction endonuclease" evidence="1">
    <location>
        <begin position="12"/>
        <end position="178"/>
    </location>
</feature>